<feature type="compositionally biased region" description="Basic and acidic residues" evidence="1">
    <location>
        <begin position="520"/>
        <end position="530"/>
    </location>
</feature>
<name>A0A0G4EIH9_VITBC</name>
<feature type="region of interest" description="Disordered" evidence="1">
    <location>
        <begin position="793"/>
        <end position="868"/>
    </location>
</feature>
<evidence type="ECO:0000313" key="3">
    <source>
        <dbReference type="Proteomes" id="UP000041254"/>
    </source>
</evidence>
<dbReference type="Proteomes" id="UP000041254">
    <property type="component" value="Unassembled WGS sequence"/>
</dbReference>
<feature type="compositionally biased region" description="Polar residues" evidence="1">
    <location>
        <begin position="730"/>
        <end position="742"/>
    </location>
</feature>
<feature type="compositionally biased region" description="Basic and acidic residues" evidence="1">
    <location>
        <begin position="383"/>
        <end position="401"/>
    </location>
</feature>
<dbReference type="AlphaFoldDB" id="A0A0G4EIH9"/>
<feature type="compositionally biased region" description="Polar residues" evidence="1">
    <location>
        <begin position="485"/>
        <end position="496"/>
    </location>
</feature>
<reference evidence="2 3" key="1">
    <citation type="submission" date="2014-11" db="EMBL/GenBank/DDBJ databases">
        <authorList>
            <person name="Zhu J."/>
            <person name="Qi W."/>
            <person name="Song R."/>
        </authorList>
    </citation>
    <scope>NUCLEOTIDE SEQUENCE [LARGE SCALE GENOMIC DNA]</scope>
</reference>
<accession>A0A0G4EIH9</accession>
<feature type="compositionally biased region" description="Acidic residues" evidence="1">
    <location>
        <begin position="68"/>
        <end position="84"/>
    </location>
</feature>
<feature type="compositionally biased region" description="Polar residues" evidence="1">
    <location>
        <begin position="793"/>
        <end position="805"/>
    </location>
</feature>
<organism evidence="2 3">
    <name type="scientific">Vitrella brassicaformis (strain CCMP3155)</name>
    <dbReference type="NCBI Taxonomy" id="1169540"/>
    <lineage>
        <taxon>Eukaryota</taxon>
        <taxon>Sar</taxon>
        <taxon>Alveolata</taxon>
        <taxon>Colpodellida</taxon>
        <taxon>Vitrellaceae</taxon>
        <taxon>Vitrella</taxon>
    </lineage>
</organism>
<feature type="region of interest" description="Disordered" evidence="1">
    <location>
        <begin position="1"/>
        <end position="96"/>
    </location>
</feature>
<dbReference type="PANTHER" id="PTHR35711:SF1">
    <property type="entry name" value="ECTODERMAL, ISOFORM F"/>
    <property type="match status" value="1"/>
</dbReference>
<feature type="compositionally biased region" description="Basic and acidic residues" evidence="1">
    <location>
        <begin position="352"/>
        <end position="363"/>
    </location>
</feature>
<evidence type="ECO:0008006" key="4">
    <source>
        <dbReference type="Google" id="ProtNLM"/>
    </source>
</evidence>
<dbReference type="EMBL" id="CDMY01000239">
    <property type="protein sequence ID" value="CEL95808.1"/>
    <property type="molecule type" value="Genomic_DNA"/>
</dbReference>
<evidence type="ECO:0000256" key="1">
    <source>
        <dbReference type="SAM" id="MobiDB-lite"/>
    </source>
</evidence>
<feature type="compositionally biased region" description="Acidic residues" evidence="1">
    <location>
        <begin position="430"/>
        <end position="439"/>
    </location>
</feature>
<feature type="compositionally biased region" description="Basic and acidic residues" evidence="1">
    <location>
        <begin position="15"/>
        <end position="27"/>
    </location>
</feature>
<keyword evidence="3" id="KW-1185">Reference proteome</keyword>
<dbReference type="VEuPathDB" id="CryptoDB:Vbra_3813"/>
<protein>
    <recommendedName>
        <fullName evidence="4">DDT domain-containing protein</fullName>
    </recommendedName>
</protein>
<feature type="compositionally biased region" description="Acidic residues" evidence="1">
    <location>
        <begin position="592"/>
        <end position="619"/>
    </location>
</feature>
<feature type="compositionally biased region" description="Acidic residues" evidence="1">
    <location>
        <begin position="44"/>
        <end position="57"/>
    </location>
</feature>
<feature type="region of interest" description="Disordered" evidence="1">
    <location>
        <begin position="348"/>
        <end position="641"/>
    </location>
</feature>
<feature type="compositionally biased region" description="Low complexity" evidence="1">
    <location>
        <begin position="743"/>
        <end position="754"/>
    </location>
</feature>
<feature type="compositionally biased region" description="Pro residues" evidence="1">
    <location>
        <begin position="814"/>
        <end position="826"/>
    </location>
</feature>
<sequence>MAAVPSQVDQLSGSSEHHPYQQQRQEEPPGPAPAAESDRGAGGDDADMEQAGEPEGVEESHHSATQEQEQDEEMEDGSEPDEAANDGASPANGPSSPIDTATLYTMYDWILLVRFLSTFKDAVGYDFTLDELEQTIQQRGSDPRLHKLHSRLHLLIGKRWHPNLTVDRAMFKLVDERQQDMPHLFKDGNPFGKGTYDTLPVQQRLRGLRLLVVAALSQSKKIQDVVSGLGGCALRGEDHLGRDREGNQYWFLRDTRSLSGFRLVKESRSSGEFELITGDPEVLQALAITMQTDGGSEELGRILAECYQQSIRNQQAEKRRQRQLAKIRQHHDITEGWVSSRTRRRPQSYNYRRYDDMVRRGDESGSQESEEEAPNTVESRQQQTREERAAAREKRKAEMLLRVKSAPPESHKRPSLSQEQPSAVVKHEQDEEEEEEEGEDRTRGFGRKATRSPQPPSLRAAPAGRPRKVLYSDYRADSPVLYERQPSSNPYVSRSGRQVKKRPFGDENWEEDQQGSRQRRAAERQRHDAFPRMMSTPTPPPSARMTLRRTPAERPPAGVAQGHHSLMLDAMKMKERRNEGRRRRGRDGNHDGDDEDDDDDYYYDVDEGEDEADEEEEDDRQPSKRHRQAPRGGGQRDRPGLMHPMMVLHQHARQAARSPSNVAYQSAQAMHMMPLQVQAMMRAAPFLSPRRPGYYLTPWGPISADRPNVPPSAPKHPAFGARPSMMMPVQGSQSPRNPATVPSSSSAGASGGQAPRERTVGPLPPPFPSLASAPPVTPWMAAMLMHQAATRTPTHNNRVSMSGASRSPMAVAHPPRPADGPPPAAPLPSQETMDQAESSGAAAASGGGANGDGGDGVADMARKMMEDM</sequence>
<proteinExistence type="predicted"/>
<gene>
    <name evidence="2" type="ORF">Vbra_3813</name>
</gene>
<evidence type="ECO:0000313" key="2">
    <source>
        <dbReference type="EMBL" id="CEL95808.1"/>
    </source>
</evidence>
<feature type="compositionally biased region" description="Gly residues" evidence="1">
    <location>
        <begin position="845"/>
        <end position="856"/>
    </location>
</feature>
<dbReference type="PANTHER" id="PTHR35711">
    <property type="entry name" value="EXPRESSED PROTEIN"/>
    <property type="match status" value="1"/>
</dbReference>
<dbReference type="InParanoid" id="A0A0G4EIH9"/>
<feature type="region of interest" description="Disordered" evidence="1">
    <location>
        <begin position="719"/>
        <end position="769"/>
    </location>
</feature>